<dbReference type="Proteomes" id="UP000008190">
    <property type="component" value="Chromosome"/>
</dbReference>
<evidence type="ECO:0000256" key="2">
    <source>
        <dbReference type="SAM" id="MobiDB-lite"/>
    </source>
</evidence>
<organism evidence="4 5">
    <name type="scientific">Nocardia cyriacigeorgica (strain GUH-2)</name>
    <dbReference type="NCBI Taxonomy" id="1127134"/>
    <lineage>
        <taxon>Bacteria</taxon>
        <taxon>Bacillati</taxon>
        <taxon>Actinomycetota</taxon>
        <taxon>Actinomycetes</taxon>
        <taxon>Mycobacteriales</taxon>
        <taxon>Nocardiaceae</taxon>
        <taxon>Nocardia</taxon>
    </lineage>
</organism>
<feature type="region of interest" description="Disordered" evidence="2">
    <location>
        <begin position="405"/>
        <end position="488"/>
    </location>
</feature>
<feature type="compositionally biased region" description="Basic and acidic residues" evidence="2">
    <location>
        <begin position="420"/>
        <end position="433"/>
    </location>
</feature>
<dbReference type="PANTHER" id="PTHR47894">
    <property type="entry name" value="HTH-TYPE TRANSCRIPTIONAL REGULATOR GADX"/>
    <property type="match status" value="1"/>
</dbReference>
<dbReference type="eggNOG" id="COG2207">
    <property type="taxonomic scope" value="Bacteria"/>
</dbReference>
<proteinExistence type="predicted"/>
<dbReference type="GO" id="GO:0003700">
    <property type="term" value="F:DNA-binding transcription factor activity"/>
    <property type="evidence" value="ECO:0007669"/>
    <property type="project" value="TreeGrafter"/>
</dbReference>
<dbReference type="HOGENOM" id="CLU_558766_0_0_11"/>
<accession>H6RAB5</accession>
<keyword evidence="5" id="KW-1185">Reference proteome</keyword>
<dbReference type="InterPro" id="IPR032687">
    <property type="entry name" value="AraC-type_N"/>
</dbReference>
<feature type="domain" description="HTH-type transcriptional regulator AraC-type N-terminal" evidence="3">
    <location>
        <begin position="102"/>
        <end position="285"/>
    </location>
</feature>
<dbReference type="STRING" id="1127134.NOCYR_2955"/>
<feature type="compositionally biased region" description="Basic and acidic residues" evidence="2">
    <location>
        <begin position="456"/>
        <end position="488"/>
    </location>
</feature>
<evidence type="ECO:0000313" key="4">
    <source>
        <dbReference type="EMBL" id="CCF63723.1"/>
    </source>
</evidence>
<evidence type="ECO:0000256" key="1">
    <source>
        <dbReference type="ARBA" id="ARBA00023125"/>
    </source>
</evidence>
<evidence type="ECO:0000313" key="5">
    <source>
        <dbReference type="Proteomes" id="UP000008190"/>
    </source>
</evidence>
<reference evidence="4 5" key="1">
    <citation type="journal article" date="2012" name="J. Bacteriol.">
        <title>Genome sequence of the human- and animal-pathogenic strain Nocardia cyriacigeorgica GUH-2.</title>
        <authorList>
            <person name="Zoropogui A."/>
            <person name="Pujic P."/>
            <person name="Normand P."/>
            <person name="Barbe V."/>
            <person name="Beaman B."/>
            <person name="Beaman L."/>
            <person name="Boiron P."/>
            <person name="Colinon C."/>
            <person name="Deredjian A."/>
            <person name="Graindorge A."/>
            <person name="Mangenot S."/>
            <person name="Nazaret S."/>
            <person name="Neto M."/>
            <person name="Petit S."/>
            <person name="Roche D."/>
            <person name="Vallenet D."/>
            <person name="Rodriguez-Nava V."/>
            <person name="Richard Y."/>
            <person name="Cournoyer B."/>
            <person name="Blaha D."/>
        </authorList>
    </citation>
    <scope>NUCLEOTIDE SEQUENCE [LARGE SCALE GENOMIC DNA]</scope>
    <source>
        <strain evidence="4 5">GUH-2</strain>
    </source>
</reference>
<gene>
    <name evidence="4" type="ordered locus">NOCYR_2955</name>
</gene>
<sequence>MRGTDCLAPRPSWPRRISRARRAHWRAARSRAMNSHPCRDAECGQYRYDHRFVRWRTTLSMTCQILSGQRCRCAFLFDQGSGMGTDNVTIHRFIIDELEDMGIARHRLFQEIGLPAGILAAADAYLPSQTQLRLWEVAERELDDSDIAINVADRFRLGRLGLLDYLFAASPTLLHGLAINERYSTAISTNHYCKLDADTGDEVTLSIEIIDGEGRGRDLTQLWTLATTLTRCRLALDAPLDPLRVTLRQPAPKDLDAHTAIFGSAILDFDAPMDAITFRAVDTRRQLVTQDPTLARVLQPLADALPPPPTPPDTWIEQVASAISQALDDGQVSLPVVAHLLITSPRTLQRRLREAGTTWRRELDRARATRLAEQARDDLSRDGRAQLLAYADPGSTWRAARRWSATLPAHSPNPRQKPISGDHRKFDKPDILKTRATSRGGLNWNETSDRSPIPVQDRDQRRAARPDRSRSPNARPRADAELRTKPQH</sequence>
<dbReference type="GO" id="GO:0000976">
    <property type="term" value="F:transcription cis-regulatory region binding"/>
    <property type="evidence" value="ECO:0007669"/>
    <property type="project" value="TreeGrafter"/>
</dbReference>
<dbReference type="Gene3D" id="1.10.10.60">
    <property type="entry name" value="Homeodomain-like"/>
    <property type="match status" value="1"/>
</dbReference>
<dbReference type="KEGG" id="ncy:NOCYR_2955"/>
<keyword evidence="1" id="KW-0238">DNA-binding</keyword>
<dbReference type="GO" id="GO:0005829">
    <property type="term" value="C:cytosol"/>
    <property type="evidence" value="ECO:0007669"/>
    <property type="project" value="TreeGrafter"/>
</dbReference>
<name>H6RAB5_NOCCG</name>
<dbReference type="AlphaFoldDB" id="H6RAB5"/>
<dbReference type="EMBL" id="FO082843">
    <property type="protein sequence ID" value="CCF63723.1"/>
    <property type="molecule type" value="Genomic_DNA"/>
</dbReference>
<evidence type="ECO:0000259" key="3">
    <source>
        <dbReference type="Pfam" id="PF12625"/>
    </source>
</evidence>
<dbReference type="PANTHER" id="PTHR47894:SF1">
    <property type="entry name" value="HTH-TYPE TRANSCRIPTIONAL REGULATOR VQSM"/>
    <property type="match status" value="1"/>
</dbReference>
<dbReference type="Pfam" id="PF12625">
    <property type="entry name" value="Arabinose_bd"/>
    <property type="match status" value="1"/>
</dbReference>
<protein>
    <recommendedName>
        <fullName evidence="3">HTH-type transcriptional regulator AraC-type N-terminal domain-containing protein</fullName>
    </recommendedName>
</protein>